<feature type="transmembrane region" description="Helical" evidence="1">
    <location>
        <begin position="213"/>
        <end position="233"/>
    </location>
</feature>
<keyword evidence="1" id="KW-0472">Membrane</keyword>
<comment type="caution">
    <text evidence="2">The sequence shown here is derived from an EMBL/GenBank/DDBJ whole genome shotgun (WGS) entry which is preliminary data.</text>
</comment>
<dbReference type="EMBL" id="BLXX01000004">
    <property type="protein sequence ID" value="GFO59396.1"/>
    <property type="molecule type" value="Genomic_DNA"/>
</dbReference>
<reference evidence="3" key="1">
    <citation type="submission" date="2020-06" db="EMBL/GenBank/DDBJ databases">
        <title>Draft genomic sequence of Geomonas sp. Red330.</title>
        <authorList>
            <person name="Itoh H."/>
            <person name="Zhenxing X."/>
            <person name="Ushijima N."/>
            <person name="Masuda Y."/>
            <person name="Shiratori Y."/>
            <person name="Senoo K."/>
        </authorList>
    </citation>
    <scope>NUCLEOTIDE SEQUENCE [LARGE SCALE GENOMIC DNA]</scope>
    <source>
        <strain evidence="3">Red330</strain>
    </source>
</reference>
<dbReference type="AlphaFoldDB" id="A0A6V8MHD6"/>
<dbReference type="Proteomes" id="UP000556026">
    <property type="component" value="Unassembled WGS sequence"/>
</dbReference>
<evidence type="ECO:0000313" key="3">
    <source>
        <dbReference type="Proteomes" id="UP000556026"/>
    </source>
</evidence>
<sequence length="400" mass="44672">MNTVLALMLTRFVVDYLWEVKVFSAVHSVCFTMLVLCYVALYKKSLTTFEPCGADKFVMLFYLLVLASLFNSVSVMALSDFLKFTSYVSFYYLGRNTRFACDQLKAVGWFSLVALFLLSVLALAGGGYQTWGSVTTFSGGYFFKTDLAVAALVFLVAALVTLRTVPLHLFAILCTGFLVFKSNARIALPLVLLLPVLVHMIRRGKTVGINWKLLVKGMVLLLVGMSLFTLIDFRTFGMLGFDFSDPFSAANTQGRTVIWFALILQFLQAGVRGKLLGMGLDADAMATMRFSESLQVEGFRAHNSYLYLLICLGILGSLVFYSLLGAIFSKVPYLLRRGDRDTRSLVAFSASLLLLFLWLSMTTEIIIRPQLMVPFFLFAGLQVRQYLSIRKQDAEAYTCA</sequence>
<organism evidence="2 3">
    <name type="scientific">Geomonas silvestris</name>
    <dbReference type="NCBI Taxonomy" id="2740184"/>
    <lineage>
        <taxon>Bacteria</taxon>
        <taxon>Pseudomonadati</taxon>
        <taxon>Thermodesulfobacteriota</taxon>
        <taxon>Desulfuromonadia</taxon>
        <taxon>Geobacterales</taxon>
        <taxon>Geobacteraceae</taxon>
        <taxon>Geomonas</taxon>
    </lineage>
</organism>
<feature type="transmembrane region" description="Helical" evidence="1">
    <location>
        <begin position="305"/>
        <end position="329"/>
    </location>
</feature>
<feature type="transmembrane region" description="Helical" evidence="1">
    <location>
        <begin position="341"/>
        <end position="359"/>
    </location>
</feature>
<evidence type="ECO:0000256" key="1">
    <source>
        <dbReference type="SAM" id="Phobius"/>
    </source>
</evidence>
<dbReference type="PANTHER" id="PTHR37422:SF13">
    <property type="entry name" value="LIPOPOLYSACCHARIDE BIOSYNTHESIS PROTEIN PA4999-RELATED"/>
    <property type="match status" value="1"/>
</dbReference>
<dbReference type="PANTHER" id="PTHR37422">
    <property type="entry name" value="TEICHURONIC ACID BIOSYNTHESIS PROTEIN TUAE"/>
    <property type="match status" value="1"/>
</dbReference>
<feature type="transmembrane region" description="Helical" evidence="1">
    <location>
        <begin position="148"/>
        <end position="172"/>
    </location>
</feature>
<proteinExistence type="predicted"/>
<dbReference type="RefSeq" id="WP_183354234.1">
    <property type="nucleotide sequence ID" value="NZ_BLXX01000004.1"/>
</dbReference>
<feature type="transmembrane region" description="Helical" evidence="1">
    <location>
        <begin position="53"/>
        <end position="70"/>
    </location>
</feature>
<gene>
    <name evidence="2" type="ORF">GMST_17210</name>
</gene>
<evidence type="ECO:0000313" key="2">
    <source>
        <dbReference type="EMBL" id="GFO59396.1"/>
    </source>
</evidence>
<keyword evidence="1" id="KW-0812">Transmembrane</keyword>
<evidence type="ECO:0008006" key="4">
    <source>
        <dbReference type="Google" id="ProtNLM"/>
    </source>
</evidence>
<keyword evidence="1" id="KW-1133">Transmembrane helix</keyword>
<protein>
    <recommendedName>
        <fullName evidence="4">O-antigen polymerase</fullName>
    </recommendedName>
</protein>
<feature type="transmembrane region" description="Helical" evidence="1">
    <location>
        <begin position="106"/>
        <end position="128"/>
    </location>
</feature>
<name>A0A6V8MHD6_9BACT</name>
<dbReference type="InterPro" id="IPR051533">
    <property type="entry name" value="WaaL-like"/>
</dbReference>
<keyword evidence="3" id="KW-1185">Reference proteome</keyword>
<accession>A0A6V8MHD6</accession>
<feature type="transmembrane region" description="Helical" evidence="1">
    <location>
        <begin position="20"/>
        <end position="41"/>
    </location>
</feature>